<feature type="domain" description="Calponin-homology (CH)" evidence="10">
    <location>
        <begin position="38"/>
        <end position="158"/>
    </location>
</feature>
<dbReference type="InterPro" id="IPR027417">
    <property type="entry name" value="P-loop_NTPase"/>
</dbReference>
<comment type="caution">
    <text evidence="12">The sequence shown here is derived from an EMBL/GenBank/DDBJ whole genome shotgun (WGS) entry which is preliminary data.</text>
</comment>
<evidence type="ECO:0000256" key="2">
    <source>
        <dbReference type="ARBA" id="ARBA00022701"/>
    </source>
</evidence>
<feature type="compositionally biased region" description="Basic and acidic residues" evidence="9">
    <location>
        <begin position="1123"/>
        <end position="1135"/>
    </location>
</feature>
<dbReference type="Gene3D" id="1.10.418.10">
    <property type="entry name" value="Calponin-like domain"/>
    <property type="match status" value="1"/>
</dbReference>
<feature type="domain" description="Kinesin motor" evidence="11">
    <location>
        <begin position="697"/>
        <end position="1042"/>
    </location>
</feature>
<dbReference type="STRING" id="52838.A0A4S8KE31"/>
<evidence type="ECO:0000313" key="12">
    <source>
        <dbReference type="EMBL" id="THU73453.1"/>
    </source>
</evidence>
<dbReference type="SUPFAM" id="SSF47576">
    <property type="entry name" value="Calponin-homology domain, CH-domain"/>
    <property type="match status" value="1"/>
</dbReference>
<evidence type="ECO:0000313" key="13">
    <source>
        <dbReference type="Proteomes" id="UP000317650"/>
    </source>
</evidence>
<accession>A0A4S8KE31</accession>
<dbReference type="PRINTS" id="PR00380">
    <property type="entry name" value="KINESINHEAVY"/>
</dbReference>
<dbReference type="GO" id="GO:0007018">
    <property type="term" value="P:microtubule-based movement"/>
    <property type="evidence" value="ECO:0007669"/>
    <property type="project" value="InterPro"/>
</dbReference>
<dbReference type="GO" id="GO:0005874">
    <property type="term" value="C:microtubule"/>
    <property type="evidence" value="ECO:0007669"/>
    <property type="project" value="UniProtKB-KW"/>
</dbReference>
<comment type="similarity">
    <text evidence="1">Belongs to the TRAFAC class myosin-kinesin ATPase superfamily. Kinesin family. KIN-14 subfamily.</text>
</comment>
<evidence type="ECO:0000256" key="3">
    <source>
        <dbReference type="ARBA" id="ARBA00022741"/>
    </source>
</evidence>
<evidence type="ECO:0000256" key="8">
    <source>
        <dbReference type="SAM" id="Coils"/>
    </source>
</evidence>
<dbReference type="InterPro" id="IPR027640">
    <property type="entry name" value="Kinesin-like_fam"/>
</dbReference>
<feature type="coiled-coil region" evidence="8">
    <location>
        <begin position="384"/>
        <end position="586"/>
    </location>
</feature>
<dbReference type="GO" id="GO:0008017">
    <property type="term" value="F:microtubule binding"/>
    <property type="evidence" value="ECO:0007669"/>
    <property type="project" value="InterPro"/>
</dbReference>
<dbReference type="Pfam" id="PF00307">
    <property type="entry name" value="CH"/>
    <property type="match status" value="1"/>
</dbReference>
<feature type="binding site" evidence="7">
    <location>
        <begin position="781"/>
        <end position="788"/>
    </location>
    <ligand>
        <name>ATP</name>
        <dbReference type="ChEBI" id="CHEBI:30616"/>
    </ligand>
</feature>
<evidence type="ECO:0000256" key="5">
    <source>
        <dbReference type="ARBA" id="ARBA00023054"/>
    </source>
</evidence>
<feature type="compositionally biased region" description="Basic and acidic residues" evidence="9">
    <location>
        <begin position="1144"/>
        <end position="1156"/>
    </location>
</feature>
<dbReference type="InterPro" id="IPR001715">
    <property type="entry name" value="CH_dom"/>
</dbReference>
<gene>
    <name evidence="12" type="ORF">C4D60_Mb04t23010</name>
</gene>
<dbReference type="Proteomes" id="UP000317650">
    <property type="component" value="Chromosome 4"/>
</dbReference>
<dbReference type="PANTHER" id="PTHR47972">
    <property type="entry name" value="KINESIN-LIKE PROTEIN KLP-3"/>
    <property type="match status" value="1"/>
</dbReference>
<dbReference type="FunFam" id="3.40.850.10:FF:000044">
    <property type="entry name" value="p-loop containing nucleoside triphosphate hydrolases superfamily protein"/>
    <property type="match status" value="1"/>
</dbReference>
<dbReference type="PROSITE" id="PS00411">
    <property type="entry name" value="KINESIN_MOTOR_1"/>
    <property type="match status" value="1"/>
</dbReference>
<dbReference type="PANTHER" id="PTHR47972:SF14">
    <property type="entry name" value="KINESIN-LIKE PROTEIN KIN-14J"/>
    <property type="match status" value="1"/>
</dbReference>
<keyword evidence="6 7" id="KW-0505">Motor protein</keyword>
<evidence type="ECO:0000256" key="4">
    <source>
        <dbReference type="ARBA" id="ARBA00022840"/>
    </source>
</evidence>
<protein>
    <recommendedName>
        <fullName evidence="14">Kinesin motor domain-containing protein</fullName>
    </recommendedName>
</protein>
<dbReference type="GO" id="GO:0005524">
    <property type="term" value="F:ATP binding"/>
    <property type="evidence" value="ECO:0007669"/>
    <property type="project" value="UniProtKB-UniRule"/>
</dbReference>
<dbReference type="EMBL" id="PYDT01000001">
    <property type="protein sequence ID" value="THU73453.1"/>
    <property type="molecule type" value="Genomic_DNA"/>
</dbReference>
<evidence type="ECO:0000256" key="6">
    <source>
        <dbReference type="ARBA" id="ARBA00023175"/>
    </source>
</evidence>
<reference evidence="12 13" key="1">
    <citation type="journal article" date="2019" name="Nat. Plants">
        <title>Genome sequencing of Musa balbisiana reveals subgenome evolution and function divergence in polyploid bananas.</title>
        <authorList>
            <person name="Yao X."/>
        </authorList>
    </citation>
    <scope>NUCLEOTIDE SEQUENCE [LARGE SCALE GENOMIC DNA]</scope>
    <source>
        <strain evidence="13">cv. DH-PKW</strain>
        <tissue evidence="12">Leaves</tissue>
    </source>
</reference>
<dbReference type="InterPro" id="IPR019821">
    <property type="entry name" value="Kinesin_motor_CS"/>
</dbReference>
<keyword evidence="3 7" id="KW-0547">Nucleotide-binding</keyword>
<feature type="region of interest" description="Disordered" evidence="9">
    <location>
        <begin position="1080"/>
        <end position="1199"/>
    </location>
</feature>
<dbReference type="AlphaFoldDB" id="A0A4S8KE31"/>
<dbReference type="Gene3D" id="3.40.850.10">
    <property type="entry name" value="Kinesin motor domain"/>
    <property type="match status" value="1"/>
</dbReference>
<evidence type="ECO:0000256" key="1">
    <source>
        <dbReference type="ARBA" id="ARBA00010899"/>
    </source>
</evidence>
<dbReference type="InterPro" id="IPR036961">
    <property type="entry name" value="Kinesin_motor_dom_sf"/>
</dbReference>
<evidence type="ECO:0000256" key="7">
    <source>
        <dbReference type="PROSITE-ProRule" id="PRU00283"/>
    </source>
</evidence>
<dbReference type="InterPro" id="IPR001752">
    <property type="entry name" value="Kinesin_motor_dom"/>
</dbReference>
<keyword evidence="13" id="KW-1185">Reference proteome</keyword>
<dbReference type="SUPFAM" id="SSF52540">
    <property type="entry name" value="P-loop containing nucleoside triphosphate hydrolases"/>
    <property type="match status" value="1"/>
</dbReference>
<keyword evidence="5 8" id="KW-0175">Coiled coil</keyword>
<evidence type="ECO:0008006" key="14">
    <source>
        <dbReference type="Google" id="ProtNLM"/>
    </source>
</evidence>
<organism evidence="12 13">
    <name type="scientific">Musa balbisiana</name>
    <name type="common">Banana</name>
    <dbReference type="NCBI Taxonomy" id="52838"/>
    <lineage>
        <taxon>Eukaryota</taxon>
        <taxon>Viridiplantae</taxon>
        <taxon>Streptophyta</taxon>
        <taxon>Embryophyta</taxon>
        <taxon>Tracheophyta</taxon>
        <taxon>Spermatophyta</taxon>
        <taxon>Magnoliopsida</taxon>
        <taxon>Liliopsida</taxon>
        <taxon>Zingiberales</taxon>
        <taxon>Musaceae</taxon>
        <taxon>Musa</taxon>
    </lineage>
</organism>
<dbReference type="SMART" id="SM00129">
    <property type="entry name" value="KISc"/>
    <property type="match status" value="1"/>
</dbReference>
<dbReference type="PROSITE" id="PS50067">
    <property type="entry name" value="KINESIN_MOTOR_2"/>
    <property type="match status" value="1"/>
</dbReference>
<keyword evidence="2" id="KW-0493">Microtubule</keyword>
<feature type="compositionally biased region" description="Low complexity" evidence="9">
    <location>
        <begin position="1091"/>
        <end position="1103"/>
    </location>
</feature>
<sequence length="1261" mass="142812">MKLGALLKLPIGDARASCRGEDGACQGMAGPDTDADMAKRRSEVIEWLNSLFPGLDIPVDALEEELRARLLDGALLCGILKRFNPDYSGEVQTSTSLTLDRNRKLWLQIRTENRSENIRKFIAAVEQAGLPSFKVSDLEQGPASAVVYCLWSLKDHLTSDTGESRDLNFPARSVGEERIVRWKSLESRIDALRGDTTLSGQSSAVFGEERRHSFHDSRLQRRLRSPIMSEPSTPPTHHGGHKFHEVFQLKQGRYYDLPAAKISEMMKSNSLDNAPTQSLLSVVNGILEESIERKNGEIPQRVACLLRKVVQEIERRISTQAEHIRNQNNLIKAREEKYQSRIRVLETLANGTPDETQIVMNQLQLLKTEKHKIEERSKVGEEDMVKLTKEKEKSDKIISDLTQELEAIKRTYEDQFQQMDTKTKEYQIEKLAKEKEKSDKIISDLTQELETIKRTYEDQFQQMDTKTKEYQIEKLAKEKEKSDKIISDLTQELETIKRTYEDQFQQMDTKTKEYQIEKLAKEKEKSDKIISDLKQELETMKRTYGDQFQQMDTKAKEYQIELEEKLKDAESVLAESQRRIQELETDSESKFQSWNQKEHVFQNFVDLQMQSVQELRSSSNSVKKEVKVTQKRWFEELNSFGQQLKVLTDAVENYHAVLAENRRLYNEVQELKGFKLFVQYGGFVTGLRSPSAVCTGNIRVYCRIRPFLPGENRKQSTIDSIGENGELLIVNPSKPGKDGQRMFKFNKVFGSTATQEQVFLDTRPLVRSVLDGYNVCIFAYGQTGSGKTYTMTGPESATEKEWGVNYRALNDLFQISRSRRDTYLYEVGVQMVEIYNEQVRDLLGHGSSQKKYPFLHNCRYCLPSNLRTLGVLTTSQPNGLAVPDASMLPVKATSDVLDLMQIGHGNRAVSATTLNERSSRSHSILTVHVRGTDLKTGTTLRGSLHLVDLAGSERVDRSEVTGDRLKEAQHINKSLSALGDVIFALSQKTAHVPYRNSKLTQVLQSSLGGHAKTLMFVQINPDTGSFSESLSTLKFAERVSGVELGAAKSQKEGKDIRDLMEQVASLKDTIARKDEEIEQLQQTKDIRSKHSSSPLKHSSSTNSVVGQERMSSVGRAMAANKVGADHENWSEHSGEVSESGSHQSADDRRPQKEHSHPKLSVEAAEQSCADPELLGFGDADSEERLSDISDGGLSMGTETDGSIGSLVEYNLFPEQAKSSETTKDIQHIVTAGLKLRREWRRRQRLRGLPKCQRPEQDQETR</sequence>
<evidence type="ECO:0000259" key="10">
    <source>
        <dbReference type="PROSITE" id="PS50021"/>
    </source>
</evidence>
<evidence type="ECO:0000256" key="9">
    <source>
        <dbReference type="SAM" id="MobiDB-lite"/>
    </source>
</evidence>
<dbReference type="GO" id="GO:0003777">
    <property type="term" value="F:microtubule motor activity"/>
    <property type="evidence" value="ECO:0007669"/>
    <property type="project" value="InterPro"/>
</dbReference>
<proteinExistence type="inferred from homology"/>
<dbReference type="Pfam" id="PF00225">
    <property type="entry name" value="Kinesin"/>
    <property type="match status" value="1"/>
</dbReference>
<evidence type="ECO:0000259" key="11">
    <source>
        <dbReference type="PROSITE" id="PS50067"/>
    </source>
</evidence>
<dbReference type="PROSITE" id="PS50021">
    <property type="entry name" value="CH"/>
    <property type="match status" value="1"/>
</dbReference>
<dbReference type="InterPro" id="IPR036872">
    <property type="entry name" value="CH_dom_sf"/>
</dbReference>
<keyword evidence="4 7" id="KW-0067">ATP-binding</keyword>
<name>A0A4S8KE31_MUSBA</name>